<sequence>MQDEDVRKPLLVATDVDGTLLDPHERLSERTRRVVASVLTAGVPFVLSTGRPPRWISMVSEPLGLRGYAVTTNGALVYDLGTDRVAKSWLLPPMLLHDAASALAKAIPGCAFAVERPPNGEAPTFLPDQPYGAFLSEHGYTHAWPNSQSVEASRAEILGQPAIKLLVRHEGMRSEEMSIAAEAVLNGAAGITYSTSNGLIELAAPGITKATGLSWVADQHGVAQADVIAFGDMPNDLEMLRWAGHGVAMGNAHPDLLAVADEVTATNGEDGVAAVLERWF</sequence>
<keyword evidence="1" id="KW-0378">Hydrolase</keyword>
<reference evidence="1 2" key="1">
    <citation type="submission" date="2021-03" db="EMBL/GenBank/DDBJ databases">
        <title>Sequencing the genomes of 1000 actinobacteria strains.</title>
        <authorList>
            <person name="Klenk H.-P."/>
        </authorList>
    </citation>
    <scope>NUCLEOTIDE SEQUENCE [LARGE SCALE GENOMIC DNA]</scope>
    <source>
        <strain evidence="1 2">DSM 44580</strain>
    </source>
</reference>
<dbReference type="InterPro" id="IPR036412">
    <property type="entry name" value="HAD-like_sf"/>
</dbReference>
<protein>
    <submittedName>
        <fullName evidence="1">HAD superfamily hydrolase (TIGR01484 family)</fullName>
    </submittedName>
</protein>
<gene>
    <name evidence="1" type="ORF">JOF53_004278</name>
</gene>
<dbReference type="Pfam" id="PF08282">
    <property type="entry name" value="Hydrolase_3"/>
    <property type="match status" value="1"/>
</dbReference>
<dbReference type="PANTHER" id="PTHR10000:SF8">
    <property type="entry name" value="HAD SUPERFAMILY HYDROLASE-LIKE, TYPE 3"/>
    <property type="match status" value="1"/>
</dbReference>
<dbReference type="Gene3D" id="3.30.1240.10">
    <property type="match status" value="1"/>
</dbReference>
<dbReference type="InterPro" id="IPR023214">
    <property type="entry name" value="HAD_sf"/>
</dbReference>
<dbReference type="RefSeq" id="WP_249044232.1">
    <property type="nucleotide sequence ID" value="NZ_JAGIOO010000001.1"/>
</dbReference>
<dbReference type="SFLD" id="SFLDS00003">
    <property type="entry name" value="Haloacid_Dehalogenase"/>
    <property type="match status" value="1"/>
</dbReference>
<dbReference type="NCBIfam" id="TIGR01484">
    <property type="entry name" value="HAD-SF-IIB"/>
    <property type="match status" value="1"/>
</dbReference>
<keyword evidence="2" id="KW-1185">Reference proteome</keyword>
<comment type="caution">
    <text evidence="1">The sequence shown here is derived from an EMBL/GenBank/DDBJ whole genome shotgun (WGS) entry which is preliminary data.</text>
</comment>
<dbReference type="Proteomes" id="UP001519363">
    <property type="component" value="Unassembled WGS sequence"/>
</dbReference>
<dbReference type="CDD" id="cd07516">
    <property type="entry name" value="HAD_Pase"/>
    <property type="match status" value="1"/>
</dbReference>
<evidence type="ECO:0000313" key="2">
    <source>
        <dbReference type="Proteomes" id="UP001519363"/>
    </source>
</evidence>
<dbReference type="InterPro" id="IPR006379">
    <property type="entry name" value="HAD-SF_hydro_IIB"/>
</dbReference>
<organism evidence="1 2">
    <name type="scientific">Crossiella equi</name>
    <dbReference type="NCBI Taxonomy" id="130796"/>
    <lineage>
        <taxon>Bacteria</taxon>
        <taxon>Bacillati</taxon>
        <taxon>Actinomycetota</taxon>
        <taxon>Actinomycetes</taxon>
        <taxon>Pseudonocardiales</taxon>
        <taxon>Pseudonocardiaceae</taxon>
        <taxon>Crossiella</taxon>
    </lineage>
</organism>
<dbReference type="GO" id="GO:0016787">
    <property type="term" value="F:hydrolase activity"/>
    <property type="evidence" value="ECO:0007669"/>
    <property type="project" value="UniProtKB-KW"/>
</dbReference>
<dbReference type="EMBL" id="JAGIOO010000001">
    <property type="protein sequence ID" value="MBP2475406.1"/>
    <property type="molecule type" value="Genomic_DNA"/>
</dbReference>
<dbReference type="SFLD" id="SFLDG01140">
    <property type="entry name" value="C2.B:_Phosphomannomutase_and_P"/>
    <property type="match status" value="1"/>
</dbReference>
<name>A0ABS5AFQ0_9PSEU</name>
<proteinExistence type="predicted"/>
<dbReference type="Gene3D" id="3.40.50.1000">
    <property type="entry name" value="HAD superfamily/HAD-like"/>
    <property type="match status" value="1"/>
</dbReference>
<accession>A0ABS5AFQ0</accession>
<dbReference type="PANTHER" id="PTHR10000">
    <property type="entry name" value="PHOSPHOSERINE PHOSPHATASE"/>
    <property type="match status" value="1"/>
</dbReference>
<evidence type="ECO:0000313" key="1">
    <source>
        <dbReference type="EMBL" id="MBP2475406.1"/>
    </source>
</evidence>
<dbReference type="SUPFAM" id="SSF56784">
    <property type="entry name" value="HAD-like"/>
    <property type="match status" value="1"/>
</dbReference>